<dbReference type="InterPro" id="IPR024924">
    <property type="entry name" value="7-CO-7-deazaguanine_synth-like"/>
</dbReference>
<evidence type="ECO:0000256" key="4">
    <source>
        <dbReference type="ARBA" id="ARBA00022842"/>
    </source>
</evidence>
<dbReference type="PANTHER" id="PTHR42836:SF1">
    <property type="entry name" value="7-CARBOXY-7-DEAZAGUANINE SYNTHASE"/>
    <property type="match status" value="1"/>
</dbReference>
<evidence type="ECO:0000256" key="7">
    <source>
        <dbReference type="ARBA" id="ARBA00023239"/>
    </source>
</evidence>
<proteinExistence type="inferred from homology"/>
<dbReference type="Gene3D" id="3.20.20.70">
    <property type="entry name" value="Aldolase class I"/>
    <property type="match status" value="1"/>
</dbReference>
<protein>
    <recommendedName>
        <fullName evidence="8">7-carboxy-7-deazaguanine synthase</fullName>
        <shortName evidence="8">CDG synthase</shortName>
        <ecNumber evidence="8">4.3.99.3</ecNumber>
    </recommendedName>
    <alternativeName>
        <fullName evidence="8">Queuosine biosynthesis protein QueE</fullName>
    </alternativeName>
</protein>
<evidence type="ECO:0000256" key="8">
    <source>
        <dbReference type="HAMAP-Rule" id="MF_00917"/>
    </source>
</evidence>
<dbReference type="InterPro" id="IPR058240">
    <property type="entry name" value="rSAM_sf"/>
</dbReference>
<comment type="caution">
    <text evidence="10">The sequence shown here is derived from an EMBL/GenBank/DDBJ whole genome shotgun (WGS) entry which is preliminary data.</text>
</comment>
<keyword evidence="8" id="KW-0671">Queuosine biosynthesis</keyword>
<dbReference type="PROSITE" id="PS51918">
    <property type="entry name" value="RADICAL_SAM"/>
    <property type="match status" value="1"/>
</dbReference>
<dbReference type="HAMAP" id="MF_00917">
    <property type="entry name" value="QueE"/>
    <property type="match status" value="1"/>
</dbReference>
<dbReference type="InterPro" id="IPR007197">
    <property type="entry name" value="rSAM"/>
</dbReference>
<dbReference type="GO" id="GO:0016840">
    <property type="term" value="F:carbon-nitrogen lyase activity"/>
    <property type="evidence" value="ECO:0007669"/>
    <property type="project" value="UniProtKB-UniRule"/>
</dbReference>
<comment type="caution">
    <text evidence="8">Lacks conserved residue(s) required for the propagation of feature annotation.</text>
</comment>
<dbReference type="Pfam" id="PF04055">
    <property type="entry name" value="Radical_SAM"/>
    <property type="match status" value="1"/>
</dbReference>
<keyword evidence="3 8" id="KW-0479">Metal-binding</keyword>
<feature type="binding site" evidence="8">
    <location>
        <position position="30"/>
    </location>
    <ligand>
        <name>substrate</name>
    </ligand>
</feature>
<evidence type="ECO:0000256" key="2">
    <source>
        <dbReference type="ARBA" id="ARBA00022691"/>
    </source>
</evidence>
<evidence type="ECO:0000256" key="5">
    <source>
        <dbReference type="ARBA" id="ARBA00023004"/>
    </source>
</evidence>
<evidence type="ECO:0000313" key="11">
    <source>
        <dbReference type="Proteomes" id="UP000177309"/>
    </source>
</evidence>
<dbReference type="CDD" id="cd01335">
    <property type="entry name" value="Radical_SAM"/>
    <property type="match status" value="1"/>
</dbReference>
<dbReference type="SUPFAM" id="SSF102114">
    <property type="entry name" value="Radical SAM enzymes"/>
    <property type="match status" value="1"/>
</dbReference>
<evidence type="ECO:0000256" key="6">
    <source>
        <dbReference type="ARBA" id="ARBA00023014"/>
    </source>
</evidence>
<dbReference type="GO" id="GO:1904047">
    <property type="term" value="F:S-adenosyl-L-methionine binding"/>
    <property type="evidence" value="ECO:0007669"/>
    <property type="project" value="UniProtKB-UniRule"/>
</dbReference>
<dbReference type="SFLD" id="SFLDS00029">
    <property type="entry name" value="Radical_SAM"/>
    <property type="match status" value="1"/>
</dbReference>
<evidence type="ECO:0000256" key="3">
    <source>
        <dbReference type="ARBA" id="ARBA00022723"/>
    </source>
</evidence>
<dbReference type="AlphaFoldDB" id="A0A1F4TP31"/>
<dbReference type="Proteomes" id="UP000177309">
    <property type="component" value="Unassembled WGS sequence"/>
</dbReference>
<feature type="binding site" evidence="8">
    <location>
        <position position="96"/>
    </location>
    <ligand>
        <name>substrate</name>
    </ligand>
</feature>
<comment type="similarity">
    <text evidence="8">Belongs to the radical SAM superfamily. 7-carboxy-7-deazaguanine synthase family.</text>
</comment>
<sequence length="253" mass="28248">MSTNQAQLCEVFNSIQGEGLYVGERQTFVRFAGCNLSCQYCDSPQALTIPKEFKVELVPGKKSFQPYANPVSVSQLIEIIKSLDKPKGMTHSLSLTGGEPLLQIDFLKEFLPEFKKELKLPIYLETNGVLPDHLSEVVENIDIVAFDLKLPSATGLSPYWKEHQKALEIATLVEVFVKIVFNKDSKPKELDDAVNLIAGIDEKIPLVLQPVTPFGPIKHRPNAEQILAFQAIAKRKLKNVRVIPQTHKIMGIS</sequence>
<comment type="cofactor">
    <cofactor evidence="8">
        <name>S-adenosyl-L-methionine</name>
        <dbReference type="ChEBI" id="CHEBI:59789"/>
    </cofactor>
    <text evidence="8">Binds 1 S-adenosyl-L-methionine per subunit.</text>
</comment>
<feature type="domain" description="Radical SAM core" evidence="9">
    <location>
        <begin position="21"/>
        <end position="253"/>
    </location>
</feature>
<evidence type="ECO:0000313" key="10">
    <source>
        <dbReference type="EMBL" id="OGC34349.1"/>
    </source>
</evidence>
<organism evidence="10 11">
    <name type="scientific">candidate division WOR-1 bacterium RIFOXYC2_FULL_41_25</name>
    <dbReference type="NCBI Taxonomy" id="1802586"/>
    <lineage>
        <taxon>Bacteria</taxon>
        <taxon>Bacillati</taxon>
        <taxon>Saganbacteria</taxon>
    </lineage>
</organism>
<comment type="function">
    <text evidence="8">Catalyzes the complex heterocyclic radical-mediated conversion of 6-carboxy-5,6,7,8-tetrahydropterin (CPH4) to 7-carboxy-7-deazaguanine (CDG), a step common to the biosynthetic pathways of all 7-deazapurine-containing compounds.</text>
</comment>
<dbReference type="EC" id="4.3.99.3" evidence="8"/>
<comment type="cofactor">
    <cofactor evidence="8">
        <name>Mg(2+)</name>
        <dbReference type="ChEBI" id="CHEBI:18420"/>
    </cofactor>
</comment>
<keyword evidence="2 8" id="KW-0949">S-adenosyl-L-methionine</keyword>
<gene>
    <name evidence="8" type="primary">queE</name>
    <name evidence="10" type="ORF">A2462_07805</name>
</gene>
<comment type="pathway">
    <text evidence="8">Purine metabolism; 7-cyano-7-deazaguanine biosynthesis.</text>
</comment>
<comment type="catalytic activity">
    <reaction evidence="8">
        <text>6-carboxy-5,6,7,8-tetrahydropterin + H(+) = 7-carboxy-7-carbaguanine + NH4(+)</text>
        <dbReference type="Rhea" id="RHEA:27974"/>
        <dbReference type="ChEBI" id="CHEBI:15378"/>
        <dbReference type="ChEBI" id="CHEBI:28938"/>
        <dbReference type="ChEBI" id="CHEBI:61032"/>
        <dbReference type="ChEBI" id="CHEBI:61036"/>
        <dbReference type="EC" id="4.3.99.3"/>
    </reaction>
</comment>
<feature type="binding site" evidence="8">
    <location>
        <position position="38"/>
    </location>
    <ligand>
        <name>[4Fe-4S] cluster</name>
        <dbReference type="ChEBI" id="CHEBI:49883"/>
        <note>4Fe-4S-S-AdoMet</note>
    </ligand>
</feature>
<dbReference type="UniPathway" id="UPA00391"/>
<dbReference type="EMBL" id="MEUI01000019">
    <property type="protein sequence ID" value="OGC34349.1"/>
    <property type="molecule type" value="Genomic_DNA"/>
</dbReference>
<dbReference type="GO" id="GO:0008616">
    <property type="term" value="P:tRNA queuosine(34) biosynthetic process"/>
    <property type="evidence" value="ECO:0007669"/>
    <property type="project" value="UniProtKB-UniRule"/>
</dbReference>
<dbReference type="PIRSF" id="PIRSF000370">
    <property type="entry name" value="QueE"/>
    <property type="match status" value="1"/>
</dbReference>
<comment type="subunit">
    <text evidence="8">Homodimer.</text>
</comment>
<dbReference type="PANTHER" id="PTHR42836">
    <property type="entry name" value="7-CARBOXY-7-DEAZAGUANINE SYNTHASE"/>
    <property type="match status" value="1"/>
</dbReference>
<comment type="cofactor">
    <cofactor evidence="8">
        <name>[4Fe-4S] cluster</name>
        <dbReference type="ChEBI" id="CHEBI:49883"/>
    </cofactor>
    <text evidence="8">Binds 1 [4Fe-4S] cluster. The cluster is coordinated with 3 cysteines and an exchangeable S-adenosyl-L-methionine.</text>
</comment>
<feature type="binding site" evidence="8">
    <location>
        <begin position="15"/>
        <end position="17"/>
    </location>
    <ligand>
        <name>substrate</name>
    </ligand>
</feature>
<dbReference type="GO" id="GO:0000287">
    <property type="term" value="F:magnesium ion binding"/>
    <property type="evidence" value="ECO:0007669"/>
    <property type="project" value="UniProtKB-UniRule"/>
</dbReference>
<feature type="binding site" evidence="8">
    <location>
        <position position="41"/>
    </location>
    <ligand>
        <name>[4Fe-4S] cluster</name>
        <dbReference type="ChEBI" id="CHEBI:49883"/>
        <note>4Fe-4S-S-AdoMet</note>
    </ligand>
</feature>
<name>A0A1F4TP31_UNCSA</name>
<feature type="binding site" evidence="8">
    <location>
        <position position="34"/>
    </location>
    <ligand>
        <name>[4Fe-4S] cluster</name>
        <dbReference type="ChEBI" id="CHEBI:49883"/>
        <note>4Fe-4S-S-AdoMet</note>
    </ligand>
</feature>
<accession>A0A1F4TP31</accession>
<keyword evidence="6 8" id="KW-0411">Iron-sulfur</keyword>
<feature type="binding site" evidence="8">
    <location>
        <begin position="40"/>
        <end position="42"/>
    </location>
    <ligand>
        <name>S-adenosyl-L-methionine</name>
        <dbReference type="ChEBI" id="CHEBI:59789"/>
    </ligand>
</feature>
<keyword evidence="4 8" id="KW-0460">Magnesium</keyword>
<feature type="binding site" evidence="8">
    <location>
        <position position="98"/>
    </location>
    <ligand>
        <name>S-adenosyl-L-methionine</name>
        <dbReference type="ChEBI" id="CHEBI:59789"/>
    </ligand>
</feature>
<evidence type="ECO:0000259" key="9">
    <source>
        <dbReference type="PROSITE" id="PS51918"/>
    </source>
</evidence>
<keyword evidence="1 8" id="KW-0004">4Fe-4S</keyword>
<dbReference type="InterPro" id="IPR013785">
    <property type="entry name" value="Aldolase_TIM"/>
</dbReference>
<keyword evidence="7 8" id="KW-0456">Lyase</keyword>
<evidence type="ECO:0000256" key="1">
    <source>
        <dbReference type="ARBA" id="ARBA00022485"/>
    </source>
</evidence>
<feature type="binding site" evidence="8">
    <location>
        <position position="43"/>
    </location>
    <ligand>
        <name>Mg(2+)</name>
        <dbReference type="ChEBI" id="CHEBI:18420"/>
    </ligand>
</feature>
<reference evidence="10 11" key="1">
    <citation type="journal article" date="2016" name="Nat. Commun.">
        <title>Thousands of microbial genomes shed light on interconnected biogeochemical processes in an aquifer system.</title>
        <authorList>
            <person name="Anantharaman K."/>
            <person name="Brown C.T."/>
            <person name="Hug L.A."/>
            <person name="Sharon I."/>
            <person name="Castelle C.J."/>
            <person name="Probst A.J."/>
            <person name="Thomas B.C."/>
            <person name="Singh A."/>
            <person name="Wilkins M.J."/>
            <person name="Karaoz U."/>
            <person name="Brodie E.L."/>
            <person name="Williams K.H."/>
            <person name="Hubbard S.S."/>
            <person name="Banfield J.F."/>
        </authorList>
    </citation>
    <scope>NUCLEOTIDE SEQUENCE [LARGE SCALE GENOMIC DNA]</scope>
</reference>
<dbReference type="GO" id="GO:0051539">
    <property type="term" value="F:4 iron, 4 sulfur cluster binding"/>
    <property type="evidence" value="ECO:0007669"/>
    <property type="project" value="UniProtKB-UniRule"/>
</dbReference>
<keyword evidence="5 8" id="KW-0408">Iron</keyword>